<dbReference type="PANTHER" id="PTHR11847:SF4">
    <property type="entry name" value="LARGE RIBOSOMAL SUBUNIT PROTEIN EL15"/>
    <property type="match status" value="1"/>
</dbReference>
<evidence type="ECO:0000256" key="5">
    <source>
        <dbReference type="SAM" id="MobiDB-lite"/>
    </source>
</evidence>
<dbReference type="Gene3D" id="3.40.1120.10">
    <property type="entry name" value="Ribosomal protein l15e"/>
    <property type="match status" value="1"/>
</dbReference>
<gene>
    <name evidence="7" type="primary">LOC113796059</name>
</gene>
<dbReference type="FunFam" id="3.40.1120.10:FF:000001">
    <property type="entry name" value="Ribosomal protein L15"/>
    <property type="match status" value="1"/>
</dbReference>
<dbReference type="GO" id="GO:0003735">
    <property type="term" value="F:structural constituent of ribosome"/>
    <property type="evidence" value="ECO:0007669"/>
    <property type="project" value="InterPro"/>
</dbReference>
<dbReference type="OrthoDB" id="10255148at2759"/>
<keyword evidence="3 4" id="KW-0687">Ribonucleoprotein</keyword>
<evidence type="ECO:0000256" key="2">
    <source>
        <dbReference type="ARBA" id="ARBA00022980"/>
    </source>
</evidence>
<dbReference type="InterPro" id="IPR024794">
    <property type="entry name" value="Rbsml_eL15_core_dom_sf"/>
</dbReference>
<comment type="similarity">
    <text evidence="1 4">Belongs to the eukaryotic ribosomal protein eL15 family.</text>
</comment>
<dbReference type="OMA" id="WITKAVY"/>
<dbReference type="GO" id="GO:0022625">
    <property type="term" value="C:cytosolic large ribosomal subunit"/>
    <property type="evidence" value="ECO:0007669"/>
    <property type="project" value="TreeGrafter"/>
</dbReference>
<dbReference type="PANTHER" id="PTHR11847">
    <property type="entry name" value="RIBOSOMAL PROTEIN L15"/>
    <property type="match status" value="1"/>
</dbReference>
<keyword evidence="6" id="KW-1185">Reference proteome</keyword>
<evidence type="ECO:0000313" key="7">
    <source>
        <dbReference type="RefSeq" id="XP_027202106.1"/>
    </source>
</evidence>
<dbReference type="GO" id="GO:0002181">
    <property type="term" value="P:cytoplasmic translation"/>
    <property type="evidence" value="ECO:0007669"/>
    <property type="project" value="TreeGrafter"/>
</dbReference>
<dbReference type="InterPro" id="IPR012678">
    <property type="entry name" value="Ribosomal_uL23/eL15/eS24_sf"/>
</dbReference>
<dbReference type="Proteomes" id="UP000515146">
    <property type="component" value="Unplaced"/>
</dbReference>
<accession>A0A6P6YAV1</accession>
<protein>
    <recommendedName>
        <fullName evidence="4">Ribosomal protein L15</fullName>
    </recommendedName>
</protein>
<dbReference type="InterPro" id="IPR000439">
    <property type="entry name" value="Ribosomal_eL15"/>
</dbReference>
<organism evidence="6 7">
    <name type="scientific">Dermatophagoides pteronyssinus</name>
    <name type="common">European house dust mite</name>
    <dbReference type="NCBI Taxonomy" id="6956"/>
    <lineage>
        <taxon>Eukaryota</taxon>
        <taxon>Metazoa</taxon>
        <taxon>Ecdysozoa</taxon>
        <taxon>Arthropoda</taxon>
        <taxon>Chelicerata</taxon>
        <taxon>Arachnida</taxon>
        <taxon>Acari</taxon>
        <taxon>Acariformes</taxon>
        <taxon>Sarcoptiformes</taxon>
        <taxon>Astigmata</taxon>
        <taxon>Psoroptidia</taxon>
        <taxon>Analgoidea</taxon>
        <taxon>Pyroglyphidae</taxon>
        <taxon>Dermatophagoidinae</taxon>
        <taxon>Dermatophagoides</taxon>
    </lineage>
</organism>
<dbReference type="RefSeq" id="XP_027202106.1">
    <property type="nucleotide sequence ID" value="XM_027346305.1"/>
</dbReference>
<dbReference type="Pfam" id="PF00827">
    <property type="entry name" value="Ribosomal_L15e"/>
    <property type="match status" value="1"/>
</dbReference>
<dbReference type="InParanoid" id="A0A6P6YAV1"/>
<evidence type="ECO:0000256" key="3">
    <source>
        <dbReference type="ARBA" id="ARBA00023274"/>
    </source>
</evidence>
<keyword evidence="2 4" id="KW-0689">Ribosomal protein</keyword>
<feature type="compositionally biased region" description="Basic residues" evidence="5">
    <location>
        <begin position="181"/>
        <end position="205"/>
    </location>
</feature>
<dbReference type="SUPFAM" id="SSF54189">
    <property type="entry name" value="Ribosomal proteins S24e, L23 and L15e"/>
    <property type="match status" value="1"/>
</dbReference>
<dbReference type="NCBIfam" id="NF003269">
    <property type="entry name" value="PRK04243.1"/>
    <property type="match status" value="1"/>
</dbReference>
<evidence type="ECO:0000256" key="1">
    <source>
        <dbReference type="ARBA" id="ARBA00006857"/>
    </source>
</evidence>
<dbReference type="KEGG" id="dpte:113796059"/>
<feature type="region of interest" description="Disordered" evidence="5">
    <location>
        <begin position="162"/>
        <end position="205"/>
    </location>
</feature>
<proteinExistence type="inferred from homology"/>
<reference evidence="7" key="1">
    <citation type="submission" date="2025-08" db="UniProtKB">
        <authorList>
            <consortium name="RefSeq"/>
        </authorList>
    </citation>
    <scope>IDENTIFICATION</scope>
    <source>
        <strain evidence="7">Airmid</strain>
    </source>
</reference>
<dbReference type="GO" id="GO:0003723">
    <property type="term" value="F:RNA binding"/>
    <property type="evidence" value="ECO:0007669"/>
    <property type="project" value="TreeGrafter"/>
</dbReference>
<name>A0A6P6YAV1_DERPT</name>
<evidence type="ECO:0000256" key="4">
    <source>
        <dbReference type="RuleBase" id="RU000663"/>
    </source>
</evidence>
<evidence type="ECO:0000313" key="6">
    <source>
        <dbReference type="Proteomes" id="UP000515146"/>
    </source>
</evidence>
<dbReference type="SMART" id="SM01384">
    <property type="entry name" value="Ribosomal_L15e"/>
    <property type="match status" value="1"/>
</dbReference>
<dbReference type="AlphaFoldDB" id="A0A6P6YAV1"/>
<sequence length="205" mass="24382">MSAARYLRALWNKKQSDVFRYLHRIRTWEYRQLPVIHRVYTLTRPDKAHRLGYKAKQGYLIYRVRVRRGDRKKKVSKGIVYGKPVHQGVRKQKSSASLRVLAEQRVGRKVCGGLRVLNSYWIGQDAFYKFFEVILVDPMHNTIRNDPKINWICKASKKHREMRGVTGAGRKSRGLQSKGRCTSRLRPGRRANWKRRNQMSLRRYR</sequence>